<feature type="transmembrane region" description="Helical" evidence="1">
    <location>
        <begin position="40"/>
        <end position="59"/>
    </location>
</feature>
<evidence type="ECO:0000256" key="1">
    <source>
        <dbReference type="SAM" id="Phobius"/>
    </source>
</evidence>
<dbReference type="EMBL" id="BAABHC010000027">
    <property type="protein sequence ID" value="GAA4439698.1"/>
    <property type="molecule type" value="Genomic_DNA"/>
</dbReference>
<proteinExistence type="predicted"/>
<keyword evidence="1" id="KW-0472">Membrane</keyword>
<keyword evidence="1" id="KW-0812">Transmembrane</keyword>
<keyword evidence="1" id="KW-1133">Transmembrane helix</keyword>
<gene>
    <name evidence="2" type="ORF">GCM10023188_36190</name>
</gene>
<organism evidence="2 3">
    <name type="scientific">Pontibacter saemangeumensis</name>
    <dbReference type="NCBI Taxonomy" id="1084525"/>
    <lineage>
        <taxon>Bacteria</taxon>
        <taxon>Pseudomonadati</taxon>
        <taxon>Bacteroidota</taxon>
        <taxon>Cytophagia</taxon>
        <taxon>Cytophagales</taxon>
        <taxon>Hymenobacteraceae</taxon>
        <taxon>Pontibacter</taxon>
    </lineage>
</organism>
<evidence type="ECO:0000313" key="3">
    <source>
        <dbReference type="Proteomes" id="UP001500552"/>
    </source>
</evidence>
<comment type="caution">
    <text evidence="2">The sequence shown here is derived from an EMBL/GenBank/DDBJ whole genome shotgun (WGS) entry which is preliminary data.</text>
</comment>
<dbReference type="RefSeq" id="WP_345160975.1">
    <property type="nucleotide sequence ID" value="NZ_BAABHC010000027.1"/>
</dbReference>
<reference evidence="3" key="1">
    <citation type="journal article" date="2019" name="Int. J. Syst. Evol. Microbiol.">
        <title>The Global Catalogue of Microorganisms (GCM) 10K type strain sequencing project: providing services to taxonomists for standard genome sequencing and annotation.</title>
        <authorList>
            <consortium name="The Broad Institute Genomics Platform"/>
            <consortium name="The Broad Institute Genome Sequencing Center for Infectious Disease"/>
            <person name="Wu L."/>
            <person name="Ma J."/>
        </authorList>
    </citation>
    <scope>NUCLEOTIDE SEQUENCE [LARGE SCALE GENOMIC DNA]</scope>
    <source>
        <strain evidence="3">JCM 17926</strain>
    </source>
</reference>
<name>A0ABP8M1A0_9BACT</name>
<dbReference type="Proteomes" id="UP001500552">
    <property type="component" value="Unassembled WGS sequence"/>
</dbReference>
<keyword evidence="3" id="KW-1185">Reference proteome</keyword>
<accession>A0ABP8M1A0</accession>
<protein>
    <submittedName>
        <fullName evidence="2">Uncharacterized protein</fullName>
    </submittedName>
</protein>
<evidence type="ECO:0000313" key="2">
    <source>
        <dbReference type="EMBL" id="GAA4439698.1"/>
    </source>
</evidence>
<sequence>MNLMYQYNAMARKQLGITEGINLLKQVQVDLNRTMMTANAWGLTAIIANASLVPLNAIIKAFEIKKANSLY</sequence>